<dbReference type="EMBL" id="BMCU01000002">
    <property type="protein sequence ID" value="GGG01544.1"/>
    <property type="molecule type" value="Genomic_DNA"/>
</dbReference>
<reference evidence="1" key="2">
    <citation type="submission" date="2020-09" db="EMBL/GenBank/DDBJ databases">
        <authorList>
            <person name="Sun Q."/>
            <person name="Sedlacek I."/>
        </authorList>
    </citation>
    <scope>NUCLEOTIDE SEQUENCE</scope>
    <source>
        <strain evidence="1">CCM 7905</strain>
    </source>
</reference>
<protein>
    <submittedName>
        <fullName evidence="1">Cyclase</fullName>
    </submittedName>
</protein>
<name>A0A917FRH2_9NOCA</name>
<dbReference type="InterPro" id="IPR006311">
    <property type="entry name" value="TAT_signal"/>
</dbReference>
<organism evidence="1 2">
    <name type="scientific">Rhodococcoides trifolii</name>
    <dbReference type="NCBI Taxonomy" id="908250"/>
    <lineage>
        <taxon>Bacteria</taxon>
        <taxon>Bacillati</taxon>
        <taxon>Actinomycetota</taxon>
        <taxon>Actinomycetes</taxon>
        <taxon>Mycobacteriales</taxon>
        <taxon>Nocardiaceae</taxon>
        <taxon>Rhodococcoides</taxon>
    </lineage>
</organism>
<dbReference type="SUPFAM" id="SSF102198">
    <property type="entry name" value="Putative cyclase"/>
    <property type="match status" value="1"/>
</dbReference>
<dbReference type="InterPro" id="IPR007325">
    <property type="entry name" value="KFase/CYL"/>
</dbReference>
<dbReference type="InterPro" id="IPR037175">
    <property type="entry name" value="KFase_sf"/>
</dbReference>
<gene>
    <name evidence="1" type="ORF">GCM10007304_14430</name>
</gene>
<accession>A0A917FRH2</accession>
<dbReference type="GO" id="GO:0019441">
    <property type="term" value="P:L-tryptophan catabolic process to kynurenine"/>
    <property type="evidence" value="ECO:0007669"/>
    <property type="project" value="InterPro"/>
</dbReference>
<dbReference type="Proteomes" id="UP000654257">
    <property type="component" value="Unassembled WGS sequence"/>
</dbReference>
<dbReference type="PANTHER" id="PTHR31118:SF12">
    <property type="entry name" value="CYCLASE-LIKE PROTEIN 2"/>
    <property type="match status" value="1"/>
</dbReference>
<dbReference type="AlphaFoldDB" id="A0A917FRH2"/>
<sequence length="282" mass="29754">MEAMDLGMDRRRLLGSAATGLALAVGSQMVSSGTSEALPLPTVPLDRLLRIVSLSHVNDPATTPIFPGDPEFTLEPAATIAADGFYLQYVKEGEHTGTHWGAPAHFQEGGRTADQLDPEDLFLPAVKIDIRTQSAGNADYAVTVEDLVSFERGNGRIPRGAAVILWTGWESRWGTAAYANVGADGLPHQPGFSAAAAQWLIDTGRLDVRGALGTDTFGPDLGNDETYPVSTALYDKRRISLENMNNLSAIPATGAYVLVGGAINRAGSGSPATIFGLVPRLP</sequence>
<keyword evidence="2" id="KW-1185">Reference proteome</keyword>
<dbReference type="Gene3D" id="3.50.30.50">
    <property type="entry name" value="Putative cyclase"/>
    <property type="match status" value="1"/>
</dbReference>
<comment type="caution">
    <text evidence="1">The sequence shown here is derived from an EMBL/GenBank/DDBJ whole genome shotgun (WGS) entry which is preliminary data.</text>
</comment>
<dbReference type="PROSITE" id="PS51318">
    <property type="entry name" value="TAT"/>
    <property type="match status" value="1"/>
</dbReference>
<proteinExistence type="predicted"/>
<evidence type="ECO:0000313" key="2">
    <source>
        <dbReference type="Proteomes" id="UP000654257"/>
    </source>
</evidence>
<dbReference type="Pfam" id="PF04199">
    <property type="entry name" value="Cyclase"/>
    <property type="match status" value="1"/>
</dbReference>
<reference evidence="1" key="1">
    <citation type="journal article" date="2014" name="Int. J. Syst. Evol. Microbiol.">
        <title>Complete genome sequence of Corynebacterium casei LMG S-19264T (=DSM 44701T), isolated from a smear-ripened cheese.</title>
        <authorList>
            <consortium name="US DOE Joint Genome Institute (JGI-PGF)"/>
            <person name="Walter F."/>
            <person name="Albersmeier A."/>
            <person name="Kalinowski J."/>
            <person name="Ruckert C."/>
        </authorList>
    </citation>
    <scope>NUCLEOTIDE SEQUENCE</scope>
    <source>
        <strain evidence="1">CCM 7905</strain>
    </source>
</reference>
<dbReference type="GO" id="GO:0004061">
    <property type="term" value="F:arylformamidase activity"/>
    <property type="evidence" value="ECO:0007669"/>
    <property type="project" value="InterPro"/>
</dbReference>
<dbReference type="PANTHER" id="PTHR31118">
    <property type="entry name" value="CYCLASE-LIKE PROTEIN 2"/>
    <property type="match status" value="1"/>
</dbReference>
<evidence type="ECO:0000313" key="1">
    <source>
        <dbReference type="EMBL" id="GGG01544.1"/>
    </source>
</evidence>